<keyword evidence="4" id="KW-0326">Glycosidase</keyword>
<evidence type="ECO:0000313" key="7">
    <source>
        <dbReference type="EMBL" id="MDA0641932.1"/>
    </source>
</evidence>
<reference evidence="7 8" key="1">
    <citation type="submission" date="2022-11" db="EMBL/GenBank/DDBJ databases">
        <title>Nonomuraea corallina sp. nov., a new species of the genus Nonomuraea isolated from sea side sediment in Thai sea.</title>
        <authorList>
            <person name="Ngamcharungchit C."/>
            <person name="Matsumoto A."/>
            <person name="Suriyachadkun C."/>
            <person name="Panbangred W."/>
            <person name="Inahashi Y."/>
            <person name="Intra B."/>
        </authorList>
    </citation>
    <scope>NUCLEOTIDE SEQUENCE [LARGE SCALE GENOMIC DNA]</scope>
    <source>
        <strain evidence="7 8">DSM 43553</strain>
    </source>
</reference>
<evidence type="ECO:0000256" key="3">
    <source>
        <dbReference type="ARBA" id="ARBA00022801"/>
    </source>
</evidence>
<dbReference type="CDD" id="cd10786">
    <property type="entry name" value="GH38N_AMII_like"/>
    <property type="match status" value="1"/>
</dbReference>
<dbReference type="EMBL" id="JAPNUD010000032">
    <property type="protein sequence ID" value="MDA0641932.1"/>
    <property type="molecule type" value="Genomic_DNA"/>
</dbReference>
<feature type="region of interest" description="Disordered" evidence="5">
    <location>
        <begin position="1009"/>
        <end position="1059"/>
    </location>
</feature>
<dbReference type="InterPro" id="IPR011682">
    <property type="entry name" value="Glyco_hydro_38_C"/>
</dbReference>
<name>A0ABT4SXJ5_9ACTN</name>
<dbReference type="SUPFAM" id="SSF88713">
    <property type="entry name" value="Glycoside hydrolase/deacetylase"/>
    <property type="match status" value="1"/>
</dbReference>
<feature type="region of interest" description="Disordered" evidence="5">
    <location>
        <begin position="1138"/>
        <end position="1179"/>
    </location>
</feature>
<dbReference type="InterPro" id="IPR037094">
    <property type="entry name" value="Glyco_hydro_38_cen_sf"/>
</dbReference>
<dbReference type="Pfam" id="PF07748">
    <property type="entry name" value="Glyco_hydro_38C"/>
    <property type="match status" value="1"/>
</dbReference>
<dbReference type="SUPFAM" id="SSF74650">
    <property type="entry name" value="Galactose mutarotase-like"/>
    <property type="match status" value="2"/>
</dbReference>
<gene>
    <name evidence="7" type="ORF">OUY24_14980</name>
</gene>
<dbReference type="Pfam" id="PF09261">
    <property type="entry name" value="Alpha-mann_mid"/>
    <property type="match status" value="1"/>
</dbReference>
<evidence type="ECO:0000256" key="2">
    <source>
        <dbReference type="ARBA" id="ARBA00022723"/>
    </source>
</evidence>
<dbReference type="PANTHER" id="PTHR46017:SF1">
    <property type="entry name" value="ALPHA-MANNOSIDASE 2C1"/>
    <property type="match status" value="1"/>
</dbReference>
<keyword evidence="3" id="KW-0378">Hydrolase</keyword>
<dbReference type="InterPro" id="IPR018905">
    <property type="entry name" value="A-galactase_NEW3"/>
</dbReference>
<dbReference type="InterPro" id="IPR011013">
    <property type="entry name" value="Gal_mutarotase_sf_dom"/>
</dbReference>
<dbReference type="Gene3D" id="1.20.1270.50">
    <property type="entry name" value="Glycoside hydrolase family 38, central domain"/>
    <property type="match status" value="1"/>
</dbReference>
<dbReference type="SMART" id="SM00872">
    <property type="entry name" value="Alpha-mann_mid"/>
    <property type="match status" value="1"/>
</dbReference>
<comment type="similarity">
    <text evidence="1">Belongs to the glycosyl hydrolase 38 family.</text>
</comment>
<keyword evidence="8" id="KW-1185">Reference proteome</keyword>
<accession>A0ABT4SXJ5</accession>
<organism evidence="7 8">
    <name type="scientific">Nonomuraea ferruginea</name>
    <dbReference type="NCBI Taxonomy" id="46174"/>
    <lineage>
        <taxon>Bacteria</taxon>
        <taxon>Bacillati</taxon>
        <taxon>Actinomycetota</taxon>
        <taxon>Actinomycetes</taxon>
        <taxon>Streptosporangiales</taxon>
        <taxon>Streptosporangiaceae</taxon>
        <taxon>Nonomuraea</taxon>
    </lineage>
</organism>
<comment type="caution">
    <text evidence="7">The sequence shown here is derived from an EMBL/GenBank/DDBJ whole genome shotgun (WGS) entry which is preliminary data.</text>
</comment>
<feature type="domain" description="Glycoside hydrolase family 38 central" evidence="6">
    <location>
        <begin position="407"/>
        <end position="478"/>
    </location>
</feature>
<dbReference type="Proteomes" id="UP001212498">
    <property type="component" value="Unassembled WGS sequence"/>
</dbReference>
<dbReference type="PANTHER" id="PTHR46017">
    <property type="entry name" value="ALPHA-MANNOSIDASE 2C1"/>
    <property type="match status" value="1"/>
</dbReference>
<evidence type="ECO:0000256" key="5">
    <source>
        <dbReference type="SAM" id="MobiDB-lite"/>
    </source>
</evidence>
<evidence type="ECO:0000256" key="1">
    <source>
        <dbReference type="ARBA" id="ARBA00009792"/>
    </source>
</evidence>
<dbReference type="InterPro" id="IPR027291">
    <property type="entry name" value="Glyco_hydro_38_N_sf"/>
</dbReference>
<dbReference type="Gene3D" id="2.70.98.30">
    <property type="entry name" value="Golgi alpha-mannosidase II, domain 4"/>
    <property type="match status" value="2"/>
</dbReference>
<evidence type="ECO:0000259" key="6">
    <source>
        <dbReference type="SMART" id="SM00872"/>
    </source>
</evidence>
<dbReference type="InterPro" id="IPR015341">
    <property type="entry name" value="Glyco_hydro_38_cen"/>
</dbReference>
<dbReference type="InterPro" id="IPR028995">
    <property type="entry name" value="Glyco_hydro_57/38_cen_sf"/>
</dbReference>
<dbReference type="InterPro" id="IPR000602">
    <property type="entry name" value="Glyco_hydro_38_N"/>
</dbReference>
<evidence type="ECO:0000313" key="8">
    <source>
        <dbReference type="Proteomes" id="UP001212498"/>
    </source>
</evidence>
<dbReference type="Pfam" id="PF01074">
    <property type="entry name" value="Glyco_hydro_38N"/>
    <property type="match status" value="1"/>
</dbReference>
<dbReference type="InterPro" id="IPR011330">
    <property type="entry name" value="Glyco_hydro/deAcase_b/a-brl"/>
</dbReference>
<sequence length="1463" mass="155748">MSVRLLSAEPTDLFVGPADRPRQVLKVTVARDGREAALEVRGDGVRGHATVPAGDGPVTLEVPLDAETPPGAVVPCVVTLEGETLDVTVTAESPGWTMFMVSHFHYDPVWWNTQAAYTSPWELLAADATTRPLWEFNAFALVEAHIELALRDPDYRFVLAEVDYLKPFLDTHPERRADLRALLAEGRAELVGGTYNEPNTNLTGAETTIRNLVHGIGYQRDILGGDPRTAWQLDAFGHDPQFPGYLAAAGLTGSAWARGPFHQWGPIDKNFGAAGNDATLMQFPSEFEWIAPSGLGVLTHYMPAHYSAGWWMDSAPTLEAAMAAVYELYRSLKPVAATRNILLPVGTDYTPPNKWVTEIHRAWNARYVWPRFVCGTPRDFLDAVRTEISALSPQSRDMNPIYTGKDVSYIDTKQAQRAAEVAALDAERLSALAALLGLGRYPHTALDKVWRQLAYGAHHDAITGSESDQVYIDLLTGWREAYDLAADARDRALDALMGQVAVDGRSVVVTNTLPFARDGLVRVRLGPGLRVADPAGVEIPAVSEHGTLTFTARDVPATGWRTYRIVEGRADPWQDLPGTTIENERWRIVADPARGGALASVTDLATGRELLTGLGNELRLYEEYPQHPDMGEGPWHLMPTGSSLGSGDAPADSVRAETSPVGQRIIVTGQVGEVAYEQVVTLLAGSDRVDLTTRVVDYTGADRLLRVRFPAHVEGALPVSDVAGAVVGRGFALPDVDSAEHPWTLDNPANTWFGLSSTARVDLGPAGARAIGVAEIVVPGPSDAPRARELVAALARVGVTATTSTASGTRYGWLHVDSNLPDTRIVLGGPDTNPVAAELLSRCDPVFSEALTSGARRVWVPAERPLAEVWRPSADLRDLRSLPALIVAGPVDELVDDLAGAVIPAVCPAGSERLDDRTVALLAYGLPGFAVDPSGALHLSLMRSCTGWPSGVWLDPPRRTGPDGSAFQLQHWTHEFSYALVAGPGDWRANRLPSSGQEFTTPLLPRVVAPANRPPTHTTNPASEPPHATDRLLMGATGPAGVAPHAGASPPHATDGPLMGASGPVLPQVCSLLRVEPARDVLLGTLKATGNPHAHGRARLAAETVTLRLVEATGLGSEAKVHSPLLPSALTPADLLERPLPPTAPHPAAGGFDGSVLPKRVGGSRTRRPLFDPEGNHPGAVRLGGAEVGTFLVAAEPMETGPELGAVRETAQPVYARYWLHNKGPAPLGYLPVSVTLTPGLVTPDGPFEVDVVVSSQLTDAAHEGVVELHVPDGWTVLPARRPFRVEPGGHVRFPATVTPAPGRGLHFVSARTGVGGQVIEDVVTVALGDAPELPVPGPAPAPVDAVRGTTADEARPTGLSVTTLADALTLRPGDRAALTVRLANGTHGEIRGEAQLAAPWGTWELLPSAIRGFTVAAGGTCDVTFPVEVPPDATAGHFWALPKVMWFGRCQYAATVRLEVTR</sequence>
<proteinExistence type="inferred from homology"/>
<keyword evidence="2" id="KW-0479">Metal-binding</keyword>
<dbReference type="SUPFAM" id="SSF88688">
    <property type="entry name" value="Families 57/38 glycoside transferase middle domain"/>
    <property type="match status" value="1"/>
</dbReference>
<dbReference type="Pfam" id="PF10633">
    <property type="entry name" value="NPCBM_assoc"/>
    <property type="match status" value="1"/>
</dbReference>
<evidence type="ECO:0000256" key="4">
    <source>
        <dbReference type="ARBA" id="ARBA00023295"/>
    </source>
</evidence>
<dbReference type="RefSeq" id="WP_271276621.1">
    <property type="nucleotide sequence ID" value="NZ_BAABFD010000019.1"/>
</dbReference>
<protein>
    <submittedName>
        <fullName evidence="7">NEW3 domain-containing protein</fullName>
    </submittedName>
</protein>
<dbReference type="Gene3D" id="3.20.110.10">
    <property type="entry name" value="Glycoside hydrolase 38, N terminal domain"/>
    <property type="match status" value="1"/>
</dbReference>